<evidence type="ECO:0008006" key="3">
    <source>
        <dbReference type="Google" id="ProtNLM"/>
    </source>
</evidence>
<sequence>MLRLSLRHISEVYLYEYYKNPDEYEISDTDLARPHIDKANMLLSEQRNNEALQEYLAAVMENPVSFEAVSGIIICCKRLGDIEGAYKYTKEMYNICCTRAELATYYRNMGWYYLEKYDPDLSAALYRFSTFLVESEAAEQEIKYLETALNKPMGREKSEEIIEILKQNNIPTGPSNITLALLIKAGEEAEDSGNYIQANDCYMMVYDLTQDDEIGDRITRIKNIIM</sequence>
<name>A0A317G1R7_BUTFI</name>
<dbReference type="RefSeq" id="WP_110072191.1">
    <property type="nucleotide sequence ID" value="NZ_CM009896.1"/>
</dbReference>
<dbReference type="InterPro" id="IPR011990">
    <property type="entry name" value="TPR-like_helical_dom_sf"/>
</dbReference>
<dbReference type="Gene3D" id="1.25.40.10">
    <property type="entry name" value="Tetratricopeptide repeat domain"/>
    <property type="match status" value="1"/>
</dbReference>
<dbReference type="SUPFAM" id="SSF48452">
    <property type="entry name" value="TPR-like"/>
    <property type="match status" value="1"/>
</dbReference>
<comment type="caution">
    <text evidence="1">The sequence shown here is derived from an EMBL/GenBank/DDBJ whole genome shotgun (WGS) entry which is preliminary data.</text>
</comment>
<dbReference type="AlphaFoldDB" id="A0A317G1R7"/>
<evidence type="ECO:0000313" key="1">
    <source>
        <dbReference type="EMBL" id="PWT26350.1"/>
    </source>
</evidence>
<keyword evidence="2" id="KW-1185">Reference proteome</keyword>
<proteinExistence type="predicted"/>
<evidence type="ECO:0000313" key="2">
    <source>
        <dbReference type="Proteomes" id="UP000245488"/>
    </source>
</evidence>
<reference evidence="1 2" key="1">
    <citation type="submission" date="2017-09" db="EMBL/GenBank/DDBJ databases">
        <title>High-quality draft genome sequence of Butyrivibrio fibrisolvens INBov1, isolated from cow rumen.</title>
        <authorList>
            <person name="Rodriguez Hernaez J."/>
            <person name="Rivarola M."/>
            <person name="Paniego N."/>
            <person name="Cravero S."/>
            <person name="Ceron Cucchi M."/>
            <person name="Martinez M.C."/>
        </authorList>
    </citation>
    <scope>NUCLEOTIDE SEQUENCE [LARGE SCALE GENOMIC DNA]</scope>
    <source>
        <strain evidence="1 2">INBov1</strain>
    </source>
</reference>
<dbReference type="EMBL" id="NXNG01000001">
    <property type="protein sequence ID" value="PWT26350.1"/>
    <property type="molecule type" value="Genomic_DNA"/>
</dbReference>
<protein>
    <recommendedName>
        <fullName evidence="3">Tetratricopeptide repeat-containing protein</fullName>
    </recommendedName>
</protein>
<organism evidence="1 2">
    <name type="scientific">Butyrivibrio fibrisolvens</name>
    <dbReference type="NCBI Taxonomy" id="831"/>
    <lineage>
        <taxon>Bacteria</taxon>
        <taxon>Bacillati</taxon>
        <taxon>Bacillota</taxon>
        <taxon>Clostridia</taxon>
        <taxon>Lachnospirales</taxon>
        <taxon>Lachnospiraceae</taxon>
        <taxon>Butyrivibrio</taxon>
    </lineage>
</organism>
<dbReference type="Proteomes" id="UP000245488">
    <property type="component" value="Chromosome"/>
</dbReference>
<accession>A0A317G1R7</accession>
<gene>
    <name evidence="1" type="ORF">CPT75_04035</name>
</gene>